<gene>
    <name evidence="2" type="ORF">C5167_002514</name>
</gene>
<feature type="region of interest" description="Disordered" evidence="1">
    <location>
        <begin position="1"/>
        <end position="20"/>
    </location>
</feature>
<reference evidence="2 3" key="1">
    <citation type="journal article" date="2018" name="Science">
        <title>The opium poppy genome and morphinan production.</title>
        <authorList>
            <person name="Guo L."/>
            <person name="Winzer T."/>
            <person name="Yang X."/>
            <person name="Li Y."/>
            <person name="Ning Z."/>
            <person name="He Z."/>
            <person name="Teodor R."/>
            <person name="Lu Y."/>
            <person name="Bowser T.A."/>
            <person name="Graham I.A."/>
            <person name="Ye K."/>
        </authorList>
    </citation>
    <scope>NUCLEOTIDE SEQUENCE [LARGE SCALE GENOMIC DNA]</scope>
    <source>
        <strain evidence="3">cv. HN1</strain>
        <tissue evidence="2">Leaves</tissue>
    </source>
</reference>
<name>A0A4Y7KZF0_PAPSO</name>
<evidence type="ECO:0000256" key="1">
    <source>
        <dbReference type="SAM" id="MobiDB-lite"/>
    </source>
</evidence>
<dbReference type="AlphaFoldDB" id="A0A4Y7KZF0"/>
<dbReference type="Proteomes" id="UP000316621">
    <property type="component" value="Chromosome 9"/>
</dbReference>
<accession>A0A4Y7KZF0</accession>
<evidence type="ECO:0000313" key="2">
    <source>
        <dbReference type="EMBL" id="RZC78286.1"/>
    </source>
</evidence>
<organism evidence="2 3">
    <name type="scientific">Papaver somniferum</name>
    <name type="common">Opium poppy</name>
    <dbReference type="NCBI Taxonomy" id="3469"/>
    <lineage>
        <taxon>Eukaryota</taxon>
        <taxon>Viridiplantae</taxon>
        <taxon>Streptophyta</taxon>
        <taxon>Embryophyta</taxon>
        <taxon>Tracheophyta</taxon>
        <taxon>Spermatophyta</taxon>
        <taxon>Magnoliopsida</taxon>
        <taxon>Ranunculales</taxon>
        <taxon>Papaveraceae</taxon>
        <taxon>Papaveroideae</taxon>
        <taxon>Papaver</taxon>
    </lineage>
</organism>
<proteinExistence type="predicted"/>
<keyword evidence="3" id="KW-1185">Reference proteome</keyword>
<sequence>MASSSSSSKIHLFKKTDGTPGDYYLDPSDNLMKIASDWSVVEHEDHLVLSISLLSIGDLVAVAPQEDVIHIA</sequence>
<evidence type="ECO:0000313" key="3">
    <source>
        <dbReference type="Proteomes" id="UP000316621"/>
    </source>
</evidence>
<dbReference type="EMBL" id="CM010723">
    <property type="protein sequence ID" value="RZC78286.1"/>
    <property type="molecule type" value="Genomic_DNA"/>
</dbReference>
<dbReference type="Gramene" id="RZC78286">
    <property type="protein sequence ID" value="RZC78286"/>
    <property type="gene ID" value="C5167_002514"/>
</dbReference>
<protein>
    <submittedName>
        <fullName evidence="2">Uncharacterized protein</fullName>
    </submittedName>
</protein>